<dbReference type="EMBL" id="ML736812">
    <property type="protein sequence ID" value="KAE8400639.1"/>
    <property type="molecule type" value="Genomic_DNA"/>
</dbReference>
<name>A0A5N7D332_9EURO</name>
<evidence type="ECO:0000313" key="2">
    <source>
        <dbReference type="Proteomes" id="UP000325579"/>
    </source>
</evidence>
<dbReference type="OrthoDB" id="76567at2759"/>
<keyword evidence="2" id="KW-1185">Reference proteome</keyword>
<organism evidence="1 2">
    <name type="scientific">Aspergillus pseudonomiae</name>
    <dbReference type="NCBI Taxonomy" id="1506151"/>
    <lineage>
        <taxon>Eukaryota</taxon>
        <taxon>Fungi</taxon>
        <taxon>Dikarya</taxon>
        <taxon>Ascomycota</taxon>
        <taxon>Pezizomycotina</taxon>
        <taxon>Eurotiomycetes</taxon>
        <taxon>Eurotiomycetidae</taxon>
        <taxon>Eurotiales</taxon>
        <taxon>Aspergillaceae</taxon>
        <taxon>Aspergillus</taxon>
        <taxon>Aspergillus subgen. Circumdati</taxon>
    </lineage>
</organism>
<evidence type="ECO:0000313" key="1">
    <source>
        <dbReference type="EMBL" id="KAE8400639.1"/>
    </source>
</evidence>
<accession>A0A5N7D332</accession>
<protein>
    <submittedName>
        <fullName evidence="1">Uncharacterized protein</fullName>
    </submittedName>
</protein>
<proteinExistence type="predicted"/>
<gene>
    <name evidence="1" type="ORF">BDV37DRAFT_286384</name>
</gene>
<dbReference type="AlphaFoldDB" id="A0A5N7D332"/>
<dbReference type="GeneID" id="43672599"/>
<accession>A0A5N6HSX7</accession>
<sequence>MPGFVTPIFVRTDSLKYDGVACFAATLLENLHRDHEVLVFLGISAENVISLASDSHRPLKSVKLSHNFLTWLLTVKMPGFGHEITKSLYKAIVDKQLFATGVSY</sequence>
<dbReference type="Proteomes" id="UP000325579">
    <property type="component" value="Unassembled WGS sequence"/>
</dbReference>
<dbReference type="RefSeq" id="XP_031937958.1">
    <property type="nucleotide sequence ID" value="XM_032087908.1"/>
</dbReference>
<reference evidence="1 2" key="1">
    <citation type="submission" date="2019-04" db="EMBL/GenBank/DDBJ databases">
        <authorList>
            <consortium name="DOE Joint Genome Institute"/>
            <person name="Mondo S."/>
            <person name="Kjaerbolling I."/>
            <person name="Vesth T."/>
            <person name="Frisvad J.C."/>
            <person name="Nybo J.L."/>
            <person name="Theobald S."/>
            <person name="Kildgaard S."/>
            <person name="Isbrandt T."/>
            <person name="Kuo A."/>
            <person name="Sato A."/>
            <person name="Lyhne E.K."/>
            <person name="Kogle M.E."/>
            <person name="Wiebenga A."/>
            <person name="Kun R.S."/>
            <person name="Lubbers R.J."/>
            <person name="Makela M.R."/>
            <person name="Barry K."/>
            <person name="Chovatia M."/>
            <person name="Clum A."/>
            <person name="Daum C."/>
            <person name="Haridas S."/>
            <person name="He G."/>
            <person name="LaButti K."/>
            <person name="Lipzen A."/>
            <person name="Riley R."/>
            <person name="Salamov A."/>
            <person name="Simmons B.A."/>
            <person name="Magnuson J.K."/>
            <person name="Henrissat B."/>
            <person name="Mortensen U.H."/>
            <person name="Larsen T.O."/>
            <person name="Devries R.P."/>
            <person name="Grigoriev I.V."/>
            <person name="Machida M."/>
            <person name="Baker S.E."/>
            <person name="Andersen M.R."/>
            <person name="Cantor M.N."/>
            <person name="Hua S.X."/>
        </authorList>
    </citation>
    <scope>NUCLEOTIDE SEQUENCE [LARGE SCALE GENOMIC DNA]</scope>
    <source>
        <strain evidence="1 2">CBS 119388</strain>
    </source>
</reference>